<sequence length="103" mass="12056">MKDAEPKQGLTYDFRAATAGLANVLVAVSFYSDPRKRLLRIWKPPRPLQARKTGPEYSLHMLPGRRLRGTRLCEYHFPECRRCHAEDFPKQYLRACPRLELPM</sequence>
<evidence type="ECO:0000313" key="2">
    <source>
        <dbReference type="EMBL" id="KAF2229243.1"/>
    </source>
</evidence>
<organism evidence="2 3">
    <name type="scientific">Viridothelium virens</name>
    <name type="common">Speckled blister lichen</name>
    <name type="synonym">Trypethelium virens</name>
    <dbReference type="NCBI Taxonomy" id="1048519"/>
    <lineage>
        <taxon>Eukaryota</taxon>
        <taxon>Fungi</taxon>
        <taxon>Dikarya</taxon>
        <taxon>Ascomycota</taxon>
        <taxon>Pezizomycotina</taxon>
        <taxon>Dothideomycetes</taxon>
        <taxon>Dothideomycetes incertae sedis</taxon>
        <taxon>Trypetheliales</taxon>
        <taxon>Trypetheliaceae</taxon>
        <taxon>Viridothelium</taxon>
    </lineage>
</organism>
<protein>
    <submittedName>
        <fullName evidence="2">Uncharacterized protein</fullName>
    </submittedName>
</protein>
<keyword evidence="1" id="KW-1133">Transmembrane helix</keyword>
<name>A0A6A6GVA4_VIRVR</name>
<evidence type="ECO:0000313" key="3">
    <source>
        <dbReference type="Proteomes" id="UP000800092"/>
    </source>
</evidence>
<evidence type="ECO:0000256" key="1">
    <source>
        <dbReference type="SAM" id="Phobius"/>
    </source>
</evidence>
<reference evidence="2" key="1">
    <citation type="journal article" date="2020" name="Stud. Mycol.">
        <title>101 Dothideomycetes genomes: a test case for predicting lifestyles and emergence of pathogens.</title>
        <authorList>
            <person name="Haridas S."/>
            <person name="Albert R."/>
            <person name="Binder M."/>
            <person name="Bloem J."/>
            <person name="Labutti K."/>
            <person name="Salamov A."/>
            <person name="Andreopoulos B."/>
            <person name="Baker S."/>
            <person name="Barry K."/>
            <person name="Bills G."/>
            <person name="Bluhm B."/>
            <person name="Cannon C."/>
            <person name="Castanera R."/>
            <person name="Culley D."/>
            <person name="Daum C."/>
            <person name="Ezra D."/>
            <person name="Gonzalez J."/>
            <person name="Henrissat B."/>
            <person name="Kuo A."/>
            <person name="Liang C."/>
            <person name="Lipzen A."/>
            <person name="Lutzoni F."/>
            <person name="Magnuson J."/>
            <person name="Mondo S."/>
            <person name="Nolan M."/>
            <person name="Ohm R."/>
            <person name="Pangilinan J."/>
            <person name="Park H.-J."/>
            <person name="Ramirez L."/>
            <person name="Alfaro M."/>
            <person name="Sun H."/>
            <person name="Tritt A."/>
            <person name="Yoshinaga Y."/>
            <person name="Zwiers L.-H."/>
            <person name="Turgeon B."/>
            <person name="Goodwin S."/>
            <person name="Spatafora J."/>
            <person name="Crous P."/>
            <person name="Grigoriev I."/>
        </authorList>
    </citation>
    <scope>NUCLEOTIDE SEQUENCE</scope>
    <source>
        <strain evidence="2">Tuck. ex Michener</strain>
    </source>
</reference>
<gene>
    <name evidence="2" type="ORF">EV356DRAFT_496334</name>
</gene>
<keyword evidence="1" id="KW-0812">Transmembrane</keyword>
<proteinExistence type="predicted"/>
<keyword evidence="1" id="KW-0472">Membrane</keyword>
<dbReference type="EMBL" id="ML991870">
    <property type="protein sequence ID" value="KAF2229243.1"/>
    <property type="molecule type" value="Genomic_DNA"/>
</dbReference>
<feature type="transmembrane region" description="Helical" evidence="1">
    <location>
        <begin position="12"/>
        <end position="31"/>
    </location>
</feature>
<dbReference type="Proteomes" id="UP000800092">
    <property type="component" value="Unassembled WGS sequence"/>
</dbReference>
<dbReference type="AlphaFoldDB" id="A0A6A6GVA4"/>
<accession>A0A6A6GVA4</accession>
<keyword evidence="3" id="KW-1185">Reference proteome</keyword>